<dbReference type="SUPFAM" id="SSF56112">
    <property type="entry name" value="Protein kinase-like (PK-like)"/>
    <property type="match status" value="1"/>
</dbReference>
<dbReference type="STRING" id="312017.I7MAG1"/>
<evidence type="ECO:0000256" key="8">
    <source>
        <dbReference type="SAM" id="MobiDB-lite"/>
    </source>
</evidence>
<comment type="subunit">
    <text evidence="1">Monomer.</text>
</comment>
<dbReference type="InterPro" id="IPR050205">
    <property type="entry name" value="CDPK_Ser/Thr_kinases"/>
</dbReference>
<keyword evidence="11" id="KW-1185">Reference proteome</keyword>
<reference evidence="11" key="1">
    <citation type="journal article" date="2006" name="PLoS Biol.">
        <title>Macronuclear genome sequence of the ciliate Tetrahymena thermophila, a model eukaryote.</title>
        <authorList>
            <person name="Eisen J.A."/>
            <person name="Coyne R.S."/>
            <person name="Wu M."/>
            <person name="Wu D."/>
            <person name="Thiagarajan M."/>
            <person name="Wortman J.R."/>
            <person name="Badger J.H."/>
            <person name="Ren Q."/>
            <person name="Amedeo P."/>
            <person name="Jones K.M."/>
            <person name="Tallon L.J."/>
            <person name="Delcher A.L."/>
            <person name="Salzberg S.L."/>
            <person name="Silva J.C."/>
            <person name="Haas B.J."/>
            <person name="Majoros W.H."/>
            <person name="Farzad M."/>
            <person name="Carlton J.M."/>
            <person name="Smith R.K. Jr."/>
            <person name="Garg J."/>
            <person name="Pearlman R.E."/>
            <person name="Karrer K.M."/>
            <person name="Sun L."/>
            <person name="Manning G."/>
            <person name="Elde N.C."/>
            <person name="Turkewitz A.P."/>
            <person name="Asai D.J."/>
            <person name="Wilkes D.E."/>
            <person name="Wang Y."/>
            <person name="Cai H."/>
            <person name="Collins K."/>
            <person name="Stewart B.A."/>
            <person name="Lee S.R."/>
            <person name="Wilamowska K."/>
            <person name="Weinberg Z."/>
            <person name="Ruzzo W.L."/>
            <person name="Wloga D."/>
            <person name="Gaertig J."/>
            <person name="Frankel J."/>
            <person name="Tsao C.-C."/>
            <person name="Gorovsky M.A."/>
            <person name="Keeling P.J."/>
            <person name="Waller R.F."/>
            <person name="Patron N.J."/>
            <person name="Cherry J.M."/>
            <person name="Stover N.A."/>
            <person name="Krieger C.J."/>
            <person name="del Toro C."/>
            <person name="Ryder H.F."/>
            <person name="Williamson S.C."/>
            <person name="Barbeau R.A."/>
            <person name="Hamilton E.P."/>
            <person name="Orias E."/>
        </authorList>
    </citation>
    <scope>NUCLEOTIDE SEQUENCE [LARGE SCALE GENOMIC DNA]</scope>
    <source>
        <strain evidence="11">SB210</strain>
    </source>
</reference>
<dbReference type="FunFam" id="1.10.510.10:FF:000571">
    <property type="entry name" value="Maternal embryonic leucine zipper kinase"/>
    <property type="match status" value="1"/>
</dbReference>
<dbReference type="InterPro" id="IPR011009">
    <property type="entry name" value="Kinase-like_dom_sf"/>
</dbReference>
<accession>I7MAG1</accession>
<evidence type="ECO:0000256" key="6">
    <source>
        <dbReference type="ARBA" id="ARBA00022840"/>
    </source>
</evidence>
<feature type="domain" description="Protein kinase" evidence="9">
    <location>
        <begin position="136"/>
        <end position="403"/>
    </location>
</feature>
<evidence type="ECO:0000256" key="3">
    <source>
        <dbReference type="ARBA" id="ARBA00022679"/>
    </source>
</evidence>
<evidence type="ECO:0000256" key="1">
    <source>
        <dbReference type="ARBA" id="ARBA00011245"/>
    </source>
</evidence>
<evidence type="ECO:0000256" key="5">
    <source>
        <dbReference type="ARBA" id="ARBA00022777"/>
    </source>
</evidence>
<feature type="binding site" evidence="7">
    <location>
        <position position="171"/>
    </location>
    <ligand>
        <name>ATP</name>
        <dbReference type="ChEBI" id="CHEBI:30616"/>
    </ligand>
</feature>
<dbReference type="HOGENOM" id="CLU_536947_0_0_1"/>
<keyword evidence="6 7" id="KW-0067">ATP-binding</keyword>
<dbReference type="InterPro" id="IPR008266">
    <property type="entry name" value="Tyr_kinase_AS"/>
</dbReference>
<evidence type="ECO:0000256" key="7">
    <source>
        <dbReference type="PROSITE-ProRule" id="PRU10141"/>
    </source>
</evidence>
<dbReference type="Proteomes" id="UP000009168">
    <property type="component" value="Unassembled WGS sequence"/>
</dbReference>
<feature type="region of interest" description="Disordered" evidence="8">
    <location>
        <begin position="449"/>
        <end position="471"/>
    </location>
</feature>
<name>I7MAG1_TETTS</name>
<dbReference type="Gene3D" id="1.10.510.10">
    <property type="entry name" value="Transferase(Phosphotransferase) domain 1"/>
    <property type="match status" value="1"/>
</dbReference>
<keyword evidence="3" id="KW-0808">Transferase</keyword>
<dbReference type="RefSeq" id="XP_001024771.2">
    <property type="nucleotide sequence ID" value="XM_001024771.2"/>
</dbReference>
<evidence type="ECO:0000259" key="9">
    <source>
        <dbReference type="PROSITE" id="PS50011"/>
    </source>
</evidence>
<dbReference type="InterPro" id="IPR017441">
    <property type="entry name" value="Protein_kinase_ATP_BS"/>
</dbReference>
<dbReference type="PROSITE" id="PS00107">
    <property type="entry name" value="PROTEIN_KINASE_ATP"/>
    <property type="match status" value="1"/>
</dbReference>
<dbReference type="AlphaFoldDB" id="I7MAG1"/>
<dbReference type="Pfam" id="PF00069">
    <property type="entry name" value="Pkinase"/>
    <property type="match status" value="1"/>
</dbReference>
<evidence type="ECO:0000256" key="2">
    <source>
        <dbReference type="ARBA" id="ARBA00022527"/>
    </source>
</evidence>
<dbReference type="InParanoid" id="I7MAG1"/>
<proteinExistence type="predicted"/>
<keyword evidence="5 10" id="KW-0418">Kinase</keyword>
<dbReference type="OMA" id="ATREMEY"/>
<gene>
    <name evidence="10" type="ORF">TTHERM_00237410</name>
</gene>
<dbReference type="PROSITE" id="PS50011">
    <property type="entry name" value="PROTEIN_KINASE_DOM"/>
    <property type="match status" value="1"/>
</dbReference>
<keyword evidence="2" id="KW-0723">Serine/threonine-protein kinase</keyword>
<protein>
    <submittedName>
        <fullName evidence="10">Serine/Threonine kinase domain protein</fullName>
    </submittedName>
</protein>
<dbReference type="PROSITE" id="PS00109">
    <property type="entry name" value="PROTEIN_KINASE_TYR"/>
    <property type="match status" value="1"/>
</dbReference>
<dbReference type="GeneID" id="7833695"/>
<dbReference type="PANTHER" id="PTHR24349">
    <property type="entry name" value="SERINE/THREONINE-PROTEIN KINASE"/>
    <property type="match status" value="1"/>
</dbReference>
<dbReference type="GO" id="GO:0004674">
    <property type="term" value="F:protein serine/threonine kinase activity"/>
    <property type="evidence" value="ECO:0007669"/>
    <property type="project" value="UniProtKB-KW"/>
</dbReference>
<evidence type="ECO:0000313" key="11">
    <source>
        <dbReference type="Proteomes" id="UP000009168"/>
    </source>
</evidence>
<keyword evidence="4 7" id="KW-0547">Nucleotide-binding</keyword>
<evidence type="ECO:0000256" key="4">
    <source>
        <dbReference type="ARBA" id="ARBA00022741"/>
    </source>
</evidence>
<dbReference type="EMBL" id="GG662443">
    <property type="protein sequence ID" value="EAS04526.2"/>
    <property type="molecule type" value="Genomic_DNA"/>
</dbReference>
<organism evidence="10 11">
    <name type="scientific">Tetrahymena thermophila (strain SB210)</name>
    <dbReference type="NCBI Taxonomy" id="312017"/>
    <lineage>
        <taxon>Eukaryota</taxon>
        <taxon>Sar</taxon>
        <taxon>Alveolata</taxon>
        <taxon>Ciliophora</taxon>
        <taxon>Intramacronucleata</taxon>
        <taxon>Oligohymenophorea</taxon>
        <taxon>Hymenostomatida</taxon>
        <taxon>Tetrahymenina</taxon>
        <taxon>Tetrahymenidae</taxon>
        <taxon>Tetrahymena</taxon>
    </lineage>
</organism>
<dbReference type="OrthoDB" id="541276at2759"/>
<dbReference type="InterPro" id="IPR000719">
    <property type="entry name" value="Prot_kinase_dom"/>
</dbReference>
<dbReference type="KEGG" id="tet:TTHERM_00237410"/>
<evidence type="ECO:0000313" key="10">
    <source>
        <dbReference type="EMBL" id="EAS04526.2"/>
    </source>
</evidence>
<feature type="compositionally biased region" description="Polar residues" evidence="8">
    <location>
        <begin position="449"/>
        <end position="458"/>
    </location>
</feature>
<dbReference type="GO" id="GO:0005524">
    <property type="term" value="F:ATP binding"/>
    <property type="evidence" value="ECO:0007669"/>
    <property type="project" value="UniProtKB-UniRule"/>
</dbReference>
<sequence>MNGNSFCCSFNQTQNSSTFSPQSTYLTPKAGDSTNQSLLDLDSPITIQRTRSSFYAKRKEKLSRLDLSFNSPQLKPTHLNNDISQLRCQLIGMIGITLENSCEQKKFDKQTLSRYAVKKHQKQDPKPFSRKFDDIYELGRKIGEGGNSVVKECFIKHVNLDESQKAKYAVKIVKFSDTEQLFNIIEEQRIMNMLKHQNIVELIDFFIDKNKHSVQLVMEYCEGKSLTKLIQKRHPFSQEEVKYITRTLLKSLHYIHLKGICHRDLSNNNVIFDVNTRKVKLIDFSVSKEYRNKHRKMWTKTGTLQFVAPESIMEENDGYNPKIDIWSIGVIMFSLLTGDLPFIDPNDSELGLIDLIIHSEPDYEKYMANNQISPEAYNLLTKLLEKDPKNRITLRDALQHEWLEEKIERIQVIHNQDKIIKFMKSPLFKSSKPKGSDQLRTDYFNSKQKSLNLKKQPSFSPPAIDQNTKNANIDNNDAEYHFSPRSKVISIGNPISLCFQHHQHFEAK</sequence>
<dbReference type="eggNOG" id="KOG0603">
    <property type="taxonomic scope" value="Eukaryota"/>
</dbReference>